<evidence type="ECO:0000313" key="3">
    <source>
        <dbReference type="Proteomes" id="UP000290900"/>
    </source>
</evidence>
<evidence type="ECO:0000313" key="2">
    <source>
        <dbReference type="EMBL" id="VEU21405.1"/>
    </source>
</evidence>
<dbReference type="InterPro" id="IPR036291">
    <property type="entry name" value="NAD(P)-bd_dom_sf"/>
</dbReference>
<dbReference type="Gene3D" id="3.30.1780.10">
    <property type="entry name" value="ornithine cyclodeaminase, domain 1"/>
    <property type="match status" value="1"/>
</dbReference>
<keyword evidence="3" id="KW-1185">Reference proteome</keyword>
<organism evidence="2 3">
    <name type="scientific">Brettanomyces naardenensis</name>
    <name type="common">Yeast</name>
    <dbReference type="NCBI Taxonomy" id="13370"/>
    <lineage>
        <taxon>Eukaryota</taxon>
        <taxon>Fungi</taxon>
        <taxon>Dikarya</taxon>
        <taxon>Ascomycota</taxon>
        <taxon>Saccharomycotina</taxon>
        <taxon>Pichiomycetes</taxon>
        <taxon>Pichiales</taxon>
        <taxon>Pichiaceae</taxon>
        <taxon>Brettanomyces</taxon>
    </lineage>
</organism>
<dbReference type="AlphaFoldDB" id="A0A448YKE2"/>
<name>A0A448YKE2_BRENA</name>
<accession>A0A448YKE2</accession>
<dbReference type="SUPFAM" id="SSF51735">
    <property type="entry name" value="NAD(P)-binding Rossmann-fold domains"/>
    <property type="match status" value="1"/>
</dbReference>
<dbReference type="Proteomes" id="UP000290900">
    <property type="component" value="Unassembled WGS sequence"/>
</dbReference>
<dbReference type="Pfam" id="PF02423">
    <property type="entry name" value="OCD_Mu_crystall"/>
    <property type="match status" value="1"/>
</dbReference>
<proteinExistence type="inferred from homology"/>
<dbReference type="STRING" id="13370.A0A448YKE2"/>
<comment type="similarity">
    <text evidence="1">Belongs to the ornithine cyclodeaminase/mu-crystallin family.</text>
</comment>
<dbReference type="InterPro" id="IPR003462">
    <property type="entry name" value="ODC_Mu_crystall"/>
</dbReference>
<protein>
    <submittedName>
        <fullName evidence="2">DEKNAAC102613</fullName>
    </submittedName>
</protein>
<dbReference type="Gene3D" id="3.40.50.720">
    <property type="entry name" value="NAD(P)-binding Rossmann-like Domain"/>
    <property type="match status" value="1"/>
</dbReference>
<dbReference type="PANTHER" id="PTHR13812">
    <property type="entry name" value="KETIMINE REDUCTASE MU-CRYSTALLIN"/>
    <property type="match status" value="1"/>
</dbReference>
<dbReference type="InParanoid" id="A0A448YKE2"/>
<dbReference type="PANTHER" id="PTHR13812:SF19">
    <property type="entry name" value="KETIMINE REDUCTASE MU-CRYSTALLIN"/>
    <property type="match status" value="1"/>
</dbReference>
<dbReference type="FunCoup" id="A0A448YKE2">
    <property type="interactions" value="11"/>
</dbReference>
<gene>
    <name evidence="2" type="ORF">BRENAR_LOCUS2138</name>
</gene>
<reference evidence="2 3" key="1">
    <citation type="submission" date="2018-12" db="EMBL/GenBank/DDBJ databases">
        <authorList>
            <person name="Tiukova I."/>
            <person name="Dainat J."/>
        </authorList>
    </citation>
    <scope>NUCLEOTIDE SEQUENCE [LARGE SCALE GENOMIC DNA]</scope>
</reference>
<dbReference type="GO" id="GO:0005737">
    <property type="term" value="C:cytoplasm"/>
    <property type="evidence" value="ECO:0007669"/>
    <property type="project" value="TreeGrafter"/>
</dbReference>
<evidence type="ECO:0000256" key="1">
    <source>
        <dbReference type="ARBA" id="ARBA00008903"/>
    </source>
</evidence>
<sequence>MLVLKESEVRSLVTGLSADDIKEYQDVLLDSLIEYYHNRSILPPRIVTTTPYATHLFMASTGSAVGMKALTGSGNGFAGLTTILDKFQGFPVGILNASTLTAFRTALCTTLALVKAFPLDNSAIGGTLICYGVGAQAEWHIRLTLQLFSGRFSKVVIANRTVSKADSLVTLLRQEFKQVPIEAHGIGDGKELAKQYEDASVIYSCVPSTSPTVLDFQIEQCRRSKVFIGAIGSYKPQMIEIDGDLIKKECLDKGGRVIVDSVTDCLAEAGEFILNDIGKESLVELASIYLDDPPEDAQKQLQYLKTGRVVICKLVGLCIMDISVGSFVLKQAERRHIGTLIEGF</sequence>
<dbReference type="EMBL" id="CAACVR010000012">
    <property type="protein sequence ID" value="VEU21405.1"/>
    <property type="molecule type" value="Genomic_DNA"/>
</dbReference>
<dbReference type="InterPro" id="IPR023401">
    <property type="entry name" value="ODC_N"/>
</dbReference>
<dbReference type="OrthoDB" id="41492at2759"/>